<dbReference type="RefSeq" id="WP_135172718.1">
    <property type="nucleotide sequence ID" value="NZ_SPQT01000001.1"/>
</dbReference>
<evidence type="ECO:0000313" key="2">
    <source>
        <dbReference type="Proteomes" id="UP000297966"/>
    </source>
</evidence>
<dbReference type="InterPro" id="IPR014347">
    <property type="entry name" value="Tautomerase/MIF_sf"/>
</dbReference>
<dbReference type="Proteomes" id="UP000297966">
    <property type="component" value="Unassembled WGS sequence"/>
</dbReference>
<name>A0A4Y9M773_9BRAD</name>
<accession>A0A4Y9M773</accession>
<organism evidence="1 2">
    <name type="scientific">Bradyrhizobium niftali</name>
    <dbReference type="NCBI Taxonomy" id="2560055"/>
    <lineage>
        <taxon>Bacteria</taxon>
        <taxon>Pseudomonadati</taxon>
        <taxon>Pseudomonadota</taxon>
        <taxon>Alphaproteobacteria</taxon>
        <taxon>Hyphomicrobiales</taxon>
        <taxon>Nitrobacteraceae</taxon>
        <taxon>Bradyrhizobium</taxon>
    </lineage>
</organism>
<sequence length="122" mass="13042">MPYVEVLAPQAPIQHKAALARSVTDGLMSSFGVTADTVTLYFLTIAPDDYAHAGTMGAGDAGQRILLKVHAFRRSEAERRAAAIALTRSVCSAYGVPGDDVAVYFLDRDRSEVSHDSKLASD</sequence>
<dbReference type="OrthoDB" id="7874318at2"/>
<dbReference type="EMBL" id="SPQT01000001">
    <property type="protein sequence ID" value="TFV50945.1"/>
    <property type="molecule type" value="Genomic_DNA"/>
</dbReference>
<protein>
    <recommendedName>
        <fullName evidence="3">4-oxalocrotonate tautomerase</fullName>
    </recommendedName>
</protein>
<dbReference type="Gene3D" id="3.30.429.10">
    <property type="entry name" value="Macrophage Migration Inhibitory Factor"/>
    <property type="match status" value="1"/>
</dbReference>
<keyword evidence="2" id="KW-1185">Reference proteome</keyword>
<dbReference type="SUPFAM" id="SSF55331">
    <property type="entry name" value="Tautomerase/MIF"/>
    <property type="match status" value="1"/>
</dbReference>
<reference evidence="1 2" key="1">
    <citation type="submission" date="2019-03" db="EMBL/GenBank/DDBJ databases">
        <title>Bradyrhizobium diversity isolated from nodules of Chamaecrista fasciculata.</title>
        <authorList>
            <person name="Klepa M.S."/>
            <person name="Urquiaga M.O."/>
            <person name="Hungria M."/>
            <person name="Delamuta J.R."/>
        </authorList>
    </citation>
    <scope>NUCLEOTIDE SEQUENCE [LARGE SCALE GENOMIC DNA]</scope>
    <source>
        <strain evidence="1 2">CNPSo 3448</strain>
    </source>
</reference>
<dbReference type="AlphaFoldDB" id="A0A4Y9M773"/>
<gene>
    <name evidence="1" type="ORF">E4K65_02245</name>
</gene>
<proteinExistence type="predicted"/>
<evidence type="ECO:0008006" key="3">
    <source>
        <dbReference type="Google" id="ProtNLM"/>
    </source>
</evidence>
<comment type="caution">
    <text evidence="1">The sequence shown here is derived from an EMBL/GenBank/DDBJ whole genome shotgun (WGS) entry which is preliminary data.</text>
</comment>
<evidence type="ECO:0000313" key="1">
    <source>
        <dbReference type="EMBL" id="TFV50945.1"/>
    </source>
</evidence>